<keyword evidence="7" id="KW-0934">Plastid</keyword>
<evidence type="ECO:0000256" key="11">
    <source>
        <dbReference type="ARBA" id="ARBA00022982"/>
    </source>
</evidence>
<feature type="transmembrane region" description="Helical" evidence="19">
    <location>
        <begin position="6"/>
        <end position="25"/>
    </location>
</feature>
<dbReference type="SUPFAM" id="SSF81483">
    <property type="entry name" value="Bacterial photosystem II reaction centre, L and M subunits"/>
    <property type="match status" value="1"/>
</dbReference>
<evidence type="ECO:0000256" key="13">
    <source>
        <dbReference type="ARBA" id="ARBA00022990"/>
    </source>
</evidence>
<dbReference type="Pfam" id="PF00124">
    <property type="entry name" value="Photo_RC"/>
    <property type="match status" value="1"/>
</dbReference>
<feature type="compositionally biased region" description="Basic and acidic residues" evidence="18">
    <location>
        <begin position="68"/>
        <end position="85"/>
    </location>
</feature>
<dbReference type="GO" id="GO:0016168">
    <property type="term" value="F:chlorophyll binding"/>
    <property type="evidence" value="ECO:0007669"/>
    <property type="project" value="UniProtKB-KW"/>
</dbReference>
<keyword evidence="10" id="KW-0460">Magnesium</keyword>
<evidence type="ECO:0000256" key="15">
    <source>
        <dbReference type="ARBA" id="ARBA00023004"/>
    </source>
</evidence>
<reference evidence="20" key="1">
    <citation type="submission" date="2022-07" db="EMBL/GenBank/DDBJ databases">
        <authorList>
            <person name="Macas J."/>
            <person name="Novak P."/>
            <person name="Neumann P."/>
        </authorList>
    </citation>
    <scope>NUCLEOTIDE SEQUENCE</scope>
</reference>
<dbReference type="GO" id="GO:0009523">
    <property type="term" value="C:photosystem II"/>
    <property type="evidence" value="ECO:0007669"/>
    <property type="project" value="UniProtKB-KW"/>
</dbReference>
<keyword evidence="5" id="KW-0602">Photosynthesis</keyword>
<keyword evidence="4" id="KW-0148">Chlorophyll</keyword>
<keyword evidence="13" id="KW-0007">Acetylation</keyword>
<evidence type="ECO:0000256" key="18">
    <source>
        <dbReference type="SAM" id="MobiDB-lite"/>
    </source>
</evidence>
<evidence type="ECO:0000256" key="8">
    <source>
        <dbReference type="ARBA" id="ARBA00022692"/>
    </source>
</evidence>
<dbReference type="EMBL" id="CAMAPF010000968">
    <property type="protein sequence ID" value="CAH9132338.1"/>
    <property type="molecule type" value="Genomic_DNA"/>
</dbReference>
<keyword evidence="11" id="KW-0249">Electron transport</keyword>
<evidence type="ECO:0000256" key="9">
    <source>
        <dbReference type="ARBA" id="ARBA00022723"/>
    </source>
</evidence>
<evidence type="ECO:0000256" key="1">
    <source>
        <dbReference type="ARBA" id="ARBA00004446"/>
    </source>
</evidence>
<dbReference type="InterPro" id="IPR000484">
    <property type="entry name" value="Photo_RC_L/M"/>
</dbReference>
<evidence type="ECO:0000256" key="7">
    <source>
        <dbReference type="ARBA" id="ARBA00022640"/>
    </source>
</evidence>
<keyword evidence="16 19" id="KW-0472">Membrane</keyword>
<comment type="subcellular location">
    <subcellularLocation>
        <location evidence="1">Plastid membrane</location>
        <topology evidence="1">Multi-pass membrane protein</topology>
    </subcellularLocation>
</comment>
<dbReference type="AlphaFoldDB" id="A0AAV0F9W7"/>
<keyword evidence="9" id="KW-0479">Metal-binding</keyword>
<evidence type="ECO:0000256" key="4">
    <source>
        <dbReference type="ARBA" id="ARBA00022494"/>
    </source>
</evidence>
<protein>
    <recommendedName>
        <fullName evidence="22">Secreted protein</fullName>
    </recommendedName>
</protein>
<evidence type="ECO:0000256" key="3">
    <source>
        <dbReference type="ARBA" id="ARBA00022448"/>
    </source>
</evidence>
<keyword evidence="12 19" id="KW-1133">Transmembrane helix</keyword>
<dbReference type="GO" id="GO:0009772">
    <property type="term" value="P:photosynthetic electron transport in photosystem II"/>
    <property type="evidence" value="ECO:0007669"/>
    <property type="project" value="InterPro"/>
</dbReference>
<evidence type="ECO:0000313" key="20">
    <source>
        <dbReference type="EMBL" id="CAH9132338.1"/>
    </source>
</evidence>
<comment type="similarity">
    <text evidence="2">Belongs to the reaction center PufL/M/PsbA/D family.</text>
</comment>
<gene>
    <name evidence="20" type="ORF">CEPIT_LOCUS32102</name>
</gene>
<dbReference type="InterPro" id="IPR036854">
    <property type="entry name" value="Photo_II_D1/D2_sf"/>
</dbReference>
<keyword evidence="6" id="KW-0597">Phosphoprotein</keyword>
<evidence type="ECO:0000256" key="12">
    <source>
        <dbReference type="ARBA" id="ARBA00022989"/>
    </source>
</evidence>
<evidence type="ECO:0008006" key="22">
    <source>
        <dbReference type="Google" id="ProtNLM"/>
    </source>
</evidence>
<keyword evidence="14" id="KW-0157">Chromophore</keyword>
<keyword evidence="15" id="KW-0408">Iron</keyword>
<keyword evidence="21" id="KW-1185">Reference proteome</keyword>
<evidence type="ECO:0000256" key="14">
    <source>
        <dbReference type="ARBA" id="ARBA00022991"/>
    </source>
</evidence>
<evidence type="ECO:0000256" key="19">
    <source>
        <dbReference type="SAM" id="Phobius"/>
    </source>
</evidence>
<proteinExistence type="inferred from homology"/>
<keyword evidence="17" id="KW-0604">Photosystem II</keyword>
<evidence type="ECO:0000256" key="5">
    <source>
        <dbReference type="ARBA" id="ARBA00022531"/>
    </source>
</evidence>
<comment type="caution">
    <text evidence="20">The sequence shown here is derived from an EMBL/GenBank/DDBJ whole genome shotgun (WGS) entry which is preliminary data.</text>
</comment>
<organism evidence="20 21">
    <name type="scientific">Cuscuta epithymum</name>
    <dbReference type="NCBI Taxonomy" id="186058"/>
    <lineage>
        <taxon>Eukaryota</taxon>
        <taxon>Viridiplantae</taxon>
        <taxon>Streptophyta</taxon>
        <taxon>Embryophyta</taxon>
        <taxon>Tracheophyta</taxon>
        <taxon>Spermatophyta</taxon>
        <taxon>Magnoliopsida</taxon>
        <taxon>eudicotyledons</taxon>
        <taxon>Gunneridae</taxon>
        <taxon>Pentapetalae</taxon>
        <taxon>asterids</taxon>
        <taxon>lamiids</taxon>
        <taxon>Solanales</taxon>
        <taxon>Convolvulaceae</taxon>
        <taxon>Cuscuteae</taxon>
        <taxon>Cuscuta</taxon>
        <taxon>Cuscuta subgen. Cuscuta</taxon>
    </lineage>
</organism>
<evidence type="ECO:0000256" key="10">
    <source>
        <dbReference type="ARBA" id="ARBA00022842"/>
    </source>
</evidence>
<evidence type="ECO:0000256" key="2">
    <source>
        <dbReference type="ARBA" id="ARBA00008204"/>
    </source>
</evidence>
<keyword evidence="3" id="KW-0813">Transport</keyword>
<evidence type="ECO:0000256" key="16">
    <source>
        <dbReference type="ARBA" id="ARBA00023136"/>
    </source>
</evidence>
<keyword evidence="8 19" id="KW-0812">Transmembrane</keyword>
<feature type="region of interest" description="Disordered" evidence="18">
    <location>
        <begin position="67"/>
        <end position="90"/>
    </location>
</feature>
<sequence length="125" mass="13568">MRSWIAVAYSAPLAAAITIFLICPIGQRSFCNGMHAAMPQDLLDPHTPCTSTGPIATIGPKQPLDTPHAYRPDHSHLRASPHETDLGPQSEALDLGTKRFLAHGSQRPTTSRAHICFKSVLSIIY</sequence>
<name>A0AAV0F9W7_9ASTE</name>
<accession>A0AAV0F9W7</accession>
<dbReference type="Proteomes" id="UP001152523">
    <property type="component" value="Unassembled WGS sequence"/>
</dbReference>
<evidence type="ECO:0000256" key="6">
    <source>
        <dbReference type="ARBA" id="ARBA00022553"/>
    </source>
</evidence>
<evidence type="ECO:0000313" key="21">
    <source>
        <dbReference type="Proteomes" id="UP001152523"/>
    </source>
</evidence>
<dbReference type="GO" id="GO:0046872">
    <property type="term" value="F:metal ion binding"/>
    <property type="evidence" value="ECO:0007669"/>
    <property type="project" value="UniProtKB-KW"/>
</dbReference>
<evidence type="ECO:0000256" key="17">
    <source>
        <dbReference type="ARBA" id="ARBA00023276"/>
    </source>
</evidence>
<dbReference type="GO" id="GO:0042170">
    <property type="term" value="C:plastid membrane"/>
    <property type="evidence" value="ECO:0007669"/>
    <property type="project" value="UniProtKB-SubCell"/>
</dbReference>